<protein>
    <recommendedName>
        <fullName evidence="2">mannose-1-phosphate guanylyltransferase</fullName>
        <ecNumber evidence="2">2.7.7.13</ecNumber>
    </recommendedName>
</protein>
<gene>
    <name evidence="9" type="ORF">C7379_12430</name>
</gene>
<comment type="catalytic activity">
    <reaction evidence="7">
        <text>alpha-D-mannose 1-phosphate + GTP + H(+) = GDP-alpha-D-mannose + diphosphate</text>
        <dbReference type="Rhea" id="RHEA:15229"/>
        <dbReference type="ChEBI" id="CHEBI:15378"/>
        <dbReference type="ChEBI" id="CHEBI:33019"/>
        <dbReference type="ChEBI" id="CHEBI:37565"/>
        <dbReference type="ChEBI" id="CHEBI:57527"/>
        <dbReference type="ChEBI" id="CHEBI:58409"/>
        <dbReference type="EC" id="2.7.7.13"/>
    </reaction>
</comment>
<keyword evidence="5" id="KW-0547">Nucleotide-binding</keyword>
<evidence type="ECO:0000313" key="9">
    <source>
        <dbReference type="EMBL" id="PVX48784.1"/>
    </source>
</evidence>
<dbReference type="InterPro" id="IPR005835">
    <property type="entry name" value="NTP_transferase_dom"/>
</dbReference>
<dbReference type="FunFam" id="3.90.550.10:FF:000046">
    <property type="entry name" value="Mannose-1-phosphate guanylyltransferase (GDP)"/>
    <property type="match status" value="1"/>
</dbReference>
<dbReference type="PANTHER" id="PTHR46390:SF1">
    <property type="entry name" value="MANNOSE-1-PHOSPHATE GUANYLYLTRANSFERASE"/>
    <property type="match status" value="1"/>
</dbReference>
<keyword evidence="6" id="KW-0342">GTP-binding</keyword>
<comment type="caution">
    <text evidence="9">The sequence shown here is derived from an EMBL/GenBank/DDBJ whole genome shotgun (WGS) entry which is preliminary data.</text>
</comment>
<evidence type="ECO:0000256" key="7">
    <source>
        <dbReference type="ARBA" id="ARBA00047343"/>
    </source>
</evidence>
<dbReference type="Pfam" id="PF00483">
    <property type="entry name" value="NTP_transferase"/>
    <property type="match status" value="1"/>
</dbReference>
<evidence type="ECO:0000256" key="1">
    <source>
        <dbReference type="ARBA" id="ARBA00006115"/>
    </source>
</evidence>
<dbReference type="Proteomes" id="UP000245870">
    <property type="component" value="Unassembled WGS sequence"/>
</dbReference>
<dbReference type="GO" id="GO:0005525">
    <property type="term" value="F:GTP binding"/>
    <property type="evidence" value="ECO:0007669"/>
    <property type="project" value="UniProtKB-KW"/>
</dbReference>
<evidence type="ECO:0000256" key="3">
    <source>
        <dbReference type="ARBA" id="ARBA00022679"/>
    </source>
</evidence>
<accession>A0A2U0TYV9</accession>
<name>A0A2U0TYV9_9BACT</name>
<dbReference type="PANTHER" id="PTHR46390">
    <property type="entry name" value="MANNOSE-1-PHOSPHATE GUANYLYLTRANSFERASE"/>
    <property type="match status" value="1"/>
</dbReference>
<dbReference type="GO" id="GO:0004475">
    <property type="term" value="F:mannose-1-phosphate guanylyltransferase (GTP) activity"/>
    <property type="evidence" value="ECO:0007669"/>
    <property type="project" value="UniProtKB-EC"/>
</dbReference>
<dbReference type="RefSeq" id="WP_243406787.1">
    <property type="nucleotide sequence ID" value="NZ_QENY01000024.1"/>
</dbReference>
<dbReference type="EMBL" id="QENY01000024">
    <property type="protein sequence ID" value="PVX48784.1"/>
    <property type="molecule type" value="Genomic_DNA"/>
</dbReference>
<evidence type="ECO:0000256" key="2">
    <source>
        <dbReference type="ARBA" id="ARBA00012387"/>
    </source>
</evidence>
<keyword evidence="10" id="KW-1185">Reference proteome</keyword>
<dbReference type="AlphaFoldDB" id="A0A2U0TYV9"/>
<dbReference type="GO" id="GO:0009298">
    <property type="term" value="P:GDP-mannose biosynthetic process"/>
    <property type="evidence" value="ECO:0007669"/>
    <property type="project" value="TreeGrafter"/>
</dbReference>
<evidence type="ECO:0000256" key="5">
    <source>
        <dbReference type="ARBA" id="ARBA00022741"/>
    </source>
</evidence>
<dbReference type="InterPro" id="IPR029044">
    <property type="entry name" value="Nucleotide-diphossugar_trans"/>
</dbReference>
<dbReference type="InterPro" id="IPR049577">
    <property type="entry name" value="GMPP_N"/>
</dbReference>
<organism evidence="9 10">
    <name type="scientific">Hallella colorans</name>
    <dbReference type="NCBI Taxonomy" id="1703337"/>
    <lineage>
        <taxon>Bacteria</taxon>
        <taxon>Pseudomonadati</taxon>
        <taxon>Bacteroidota</taxon>
        <taxon>Bacteroidia</taxon>
        <taxon>Bacteroidales</taxon>
        <taxon>Prevotellaceae</taxon>
        <taxon>Hallella</taxon>
    </lineage>
</organism>
<evidence type="ECO:0000259" key="8">
    <source>
        <dbReference type="Pfam" id="PF00483"/>
    </source>
</evidence>
<dbReference type="CDD" id="cd02509">
    <property type="entry name" value="GDP-M1P_Guanylyltransferase"/>
    <property type="match status" value="1"/>
</dbReference>
<feature type="domain" description="Nucleotidyl transferase" evidence="8">
    <location>
        <begin position="7"/>
        <end position="286"/>
    </location>
</feature>
<dbReference type="InterPro" id="IPR051161">
    <property type="entry name" value="Mannose-6P_isomerase_type2"/>
</dbReference>
<keyword evidence="4 9" id="KW-0548">Nucleotidyltransferase</keyword>
<evidence type="ECO:0000313" key="10">
    <source>
        <dbReference type="Proteomes" id="UP000245870"/>
    </source>
</evidence>
<reference evidence="9 10" key="1">
    <citation type="submission" date="2018-05" db="EMBL/GenBank/DDBJ databases">
        <title>Genomic Encyclopedia of Type Strains, Phase IV (KMG-IV): sequencing the most valuable type-strain genomes for metagenomic binning, comparative biology and taxonomic classification.</title>
        <authorList>
            <person name="Goeker M."/>
        </authorList>
    </citation>
    <scope>NUCLEOTIDE SEQUENCE [LARGE SCALE GENOMIC DNA]</scope>
    <source>
        <strain evidence="9 10">DSM 100333</strain>
    </source>
</reference>
<dbReference type="SUPFAM" id="SSF53448">
    <property type="entry name" value="Nucleotide-diphospho-sugar transferases"/>
    <property type="match status" value="1"/>
</dbReference>
<evidence type="ECO:0000256" key="4">
    <source>
        <dbReference type="ARBA" id="ARBA00022695"/>
    </source>
</evidence>
<dbReference type="SUPFAM" id="SSF159283">
    <property type="entry name" value="Guanosine diphospho-D-mannose pyrophosphorylase/mannose-6-phosphate isomerase linker domain"/>
    <property type="match status" value="1"/>
</dbReference>
<keyword evidence="3 9" id="KW-0808">Transferase</keyword>
<dbReference type="Gene3D" id="3.90.550.10">
    <property type="entry name" value="Spore Coat Polysaccharide Biosynthesis Protein SpsA, Chain A"/>
    <property type="match status" value="1"/>
</dbReference>
<sequence>MANNNHVVIMAGGIGSRFWPMSTPQYPKQFIDVMGVGKSLIQLTVERLAPLAPMNNFWIVTGHDYVNIVKDQLPDIPDQNILAEPVARNTAPCIAYACWKIKTKFPDANIVVTPSDALVIDIAEYRRVIKVALRFTADSDNIMTVGIQPTRPETGYGYIAAAHQLEDSEIYKVEAFKEKPNLETAKKYLADGNYFWNAGIFVWNVKTITAAINKFCPSLAEKMKDMAKDFYTEREQATLARIFPTCEKISIDYAVMEKSDRIYTLPANFGWSDLGSWGSLHTLLDKDDEGNAHVGDKVRLYDSKNCVVHAQDAQQVVVQGLTDYIVALRNGRLLVCSLHNEQLIKEYSKE</sequence>
<evidence type="ECO:0000256" key="6">
    <source>
        <dbReference type="ARBA" id="ARBA00023134"/>
    </source>
</evidence>
<comment type="similarity">
    <text evidence="1">Belongs to the mannose-6-phosphate isomerase type 2 family.</text>
</comment>
<dbReference type="EC" id="2.7.7.13" evidence="2"/>
<proteinExistence type="inferred from homology"/>